<dbReference type="Pfam" id="PF03807">
    <property type="entry name" value="F420_oxidored"/>
    <property type="match status" value="1"/>
</dbReference>
<evidence type="ECO:0000313" key="2">
    <source>
        <dbReference type="EMBL" id="WLV24130.1"/>
    </source>
</evidence>
<dbReference type="Gene3D" id="3.40.50.720">
    <property type="entry name" value="NAD(P)-binding Rossmann-like Domain"/>
    <property type="match status" value="1"/>
</dbReference>
<evidence type="ECO:0000313" key="3">
    <source>
        <dbReference type="Proteomes" id="UP001180087"/>
    </source>
</evidence>
<dbReference type="RefSeq" id="WP_348026848.1">
    <property type="nucleotide sequence ID" value="NZ_CP129113.1"/>
</dbReference>
<dbReference type="SUPFAM" id="SSF51735">
    <property type="entry name" value="NAD(P)-binding Rossmann-fold domains"/>
    <property type="match status" value="1"/>
</dbReference>
<name>A0ABY9KTV9_9BACI</name>
<evidence type="ECO:0000259" key="1">
    <source>
        <dbReference type="Pfam" id="PF03807"/>
    </source>
</evidence>
<accession>A0ABY9KTV9</accession>
<reference evidence="2" key="1">
    <citation type="submission" date="2023-06" db="EMBL/GenBank/DDBJ databases">
        <title>A Treasure from Seagulls: Isolation and Description of Aciduricobacillus qingdaonensis gen. nov., sp. nov., a Rare Obligately Uric Acid-utilizing Member in the Family Bacillaceae.</title>
        <authorList>
            <person name="Liu W."/>
            <person name="Wang B."/>
        </authorList>
    </citation>
    <scope>NUCLEOTIDE SEQUENCE</scope>
    <source>
        <strain evidence="2">44XB</strain>
    </source>
</reference>
<dbReference type="Proteomes" id="UP001180087">
    <property type="component" value="Chromosome"/>
</dbReference>
<proteinExistence type="predicted"/>
<protein>
    <submittedName>
        <fullName evidence="2">NAD(P)-binding domain-containing protein</fullName>
    </submittedName>
</protein>
<gene>
    <name evidence="2" type="ORF">QR721_10840</name>
</gene>
<dbReference type="InterPro" id="IPR036291">
    <property type="entry name" value="NAD(P)-bd_dom_sf"/>
</dbReference>
<dbReference type="EMBL" id="CP129113">
    <property type="protein sequence ID" value="WLV24130.1"/>
    <property type="molecule type" value="Genomic_DNA"/>
</dbReference>
<feature type="domain" description="Pyrroline-5-carboxylate reductase catalytic N-terminal" evidence="1">
    <location>
        <begin position="124"/>
        <end position="182"/>
    </location>
</feature>
<dbReference type="InterPro" id="IPR028939">
    <property type="entry name" value="P5C_Rdtase_cat_N"/>
</dbReference>
<organism evidence="2 3">
    <name type="scientific">Aciduricibacillus chroicocephali</name>
    <dbReference type="NCBI Taxonomy" id="3054939"/>
    <lineage>
        <taxon>Bacteria</taxon>
        <taxon>Bacillati</taxon>
        <taxon>Bacillota</taxon>
        <taxon>Bacilli</taxon>
        <taxon>Bacillales</taxon>
        <taxon>Bacillaceae</taxon>
        <taxon>Aciduricibacillus</taxon>
    </lineage>
</organism>
<sequence length="329" mass="36073">MNFELEYLKKSNSRTAIAISTTASHAAPFLLLPRRQADGVALSSFMINNETLLKGILTFFDGEVDSILIDVEPKQKIRLMPIAEKTVRKSHLVAMKPNDVTLESCALLIHHYLGENLEEFRFLILGTGNLAGKTALRLAENGAAVYIAGRSPEKVEKLLGGLNLMLPAHANEIQACREETGTMDAVISFISGIWENEELLESVIESDTLLIDGGIGNFSSHFLEKMLAQNVRMTRLDTRIALPHQLLGMHVYPKDFFEKIHGTEFIEGIPVAAGGFVGPYGTVIVDRIQEPQQVIGIADGKGGVIRDGAIETRGQHAVDKVKKAISIIY</sequence>
<keyword evidence="3" id="KW-1185">Reference proteome</keyword>